<comment type="caution">
    <text evidence="2">The sequence shown here is derived from an EMBL/GenBank/DDBJ whole genome shotgun (WGS) entry which is preliminary data.</text>
</comment>
<reference evidence="2 3" key="1">
    <citation type="journal article" date="2016" name="Nat. Commun.">
        <title>Thousands of microbial genomes shed light on interconnected biogeochemical processes in an aquifer system.</title>
        <authorList>
            <person name="Anantharaman K."/>
            <person name="Brown C.T."/>
            <person name="Hug L.A."/>
            <person name="Sharon I."/>
            <person name="Castelle C.J."/>
            <person name="Probst A.J."/>
            <person name="Thomas B.C."/>
            <person name="Singh A."/>
            <person name="Wilkins M.J."/>
            <person name="Karaoz U."/>
            <person name="Brodie E.L."/>
            <person name="Williams K.H."/>
            <person name="Hubbard S.S."/>
            <person name="Banfield J.F."/>
        </authorList>
    </citation>
    <scope>NUCLEOTIDE SEQUENCE [LARGE SCALE GENOMIC DNA]</scope>
</reference>
<evidence type="ECO:0000313" key="3">
    <source>
        <dbReference type="Proteomes" id="UP000178082"/>
    </source>
</evidence>
<dbReference type="Pfam" id="PF00795">
    <property type="entry name" value="CN_hydrolase"/>
    <property type="match status" value="1"/>
</dbReference>
<feature type="domain" description="CN hydrolase" evidence="1">
    <location>
        <begin position="7"/>
        <end position="241"/>
    </location>
</feature>
<dbReference type="InterPro" id="IPR036526">
    <property type="entry name" value="C-N_Hydrolase_sf"/>
</dbReference>
<dbReference type="CDD" id="cd07583">
    <property type="entry name" value="nitrilase_5"/>
    <property type="match status" value="1"/>
</dbReference>
<dbReference type="EMBL" id="MGDI01000016">
    <property type="protein sequence ID" value="OGL54223.1"/>
    <property type="molecule type" value="Genomic_DNA"/>
</dbReference>
<protein>
    <recommendedName>
        <fullName evidence="1">CN hydrolase domain-containing protein</fullName>
    </recommendedName>
</protein>
<sequence>MLKNKKKVVCAIQLEIRPERPEQNLNRVLKKVRKAAEKGADLIVLPEMWYSGYDYKNLEQTSDRTNLIIKEFEKISNSYNTTIISSMVERDGKYFFNTAFTVEPHKGVIGKYRKIHLFPLLREDKYFKRGNSSDVLITSSGKIGTILCFDIRFPELTRSLALNGAEIIVIPAQWPRVRVSHWRTLLQARAIENQLFVIGAACCGGDRKLVLSGNSMIVDPNGKVLKEAGEGEEVIKTEIDLNEIDKARAKIPCFQCRAPKAYV</sequence>
<evidence type="ECO:0000313" key="2">
    <source>
        <dbReference type="EMBL" id="OGL54223.1"/>
    </source>
</evidence>
<organism evidence="2 3">
    <name type="scientific">Candidatus Schekmanbacteria bacterium RIFCSPLOWO2_12_FULL_38_15</name>
    <dbReference type="NCBI Taxonomy" id="1817883"/>
    <lineage>
        <taxon>Bacteria</taxon>
        <taxon>Candidatus Schekmaniibacteriota</taxon>
    </lineage>
</organism>
<name>A0A1F7SKD2_9BACT</name>
<dbReference type="Gene3D" id="3.60.110.10">
    <property type="entry name" value="Carbon-nitrogen hydrolase"/>
    <property type="match status" value="1"/>
</dbReference>
<dbReference type="PANTHER" id="PTHR23088">
    <property type="entry name" value="NITRILASE-RELATED"/>
    <property type="match status" value="1"/>
</dbReference>
<dbReference type="Proteomes" id="UP000178082">
    <property type="component" value="Unassembled WGS sequence"/>
</dbReference>
<evidence type="ECO:0000259" key="1">
    <source>
        <dbReference type="PROSITE" id="PS50263"/>
    </source>
</evidence>
<dbReference type="STRING" id="1817883.A3G31_05535"/>
<accession>A0A1F7SKD2</accession>
<dbReference type="SUPFAM" id="SSF56317">
    <property type="entry name" value="Carbon-nitrogen hydrolase"/>
    <property type="match status" value="1"/>
</dbReference>
<dbReference type="AlphaFoldDB" id="A0A1F7SKD2"/>
<dbReference type="InterPro" id="IPR003010">
    <property type="entry name" value="C-N_Hydrolase"/>
</dbReference>
<proteinExistence type="predicted"/>
<gene>
    <name evidence="2" type="ORF">A3G31_05535</name>
</gene>
<dbReference type="PROSITE" id="PS50263">
    <property type="entry name" value="CN_HYDROLASE"/>
    <property type="match status" value="1"/>
</dbReference>
<dbReference type="PANTHER" id="PTHR23088:SF27">
    <property type="entry name" value="DEAMINATED GLUTATHIONE AMIDASE"/>
    <property type="match status" value="1"/>
</dbReference>